<gene>
    <name evidence="1" type="ORF">H9931_13420</name>
</gene>
<reference evidence="1" key="2">
    <citation type="submission" date="2021-04" db="EMBL/GenBank/DDBJ databases">
        <authorList>
            <person name="Gilroy R."/>
        </authorList>
    </citation>
    <scope>NUCLEOTIDE SEQUENCE</scope>
    <source>
        <strain evidence="1">CHK198-12963</strain>
    </source>
</reference>
<evidence type="ECO:0000313" key="2">
    <source>
        <dbReference type="Proteomes" id="UP000823863"/>
    </source>
</evidence>
<comment type="caution">
    <text evidence="1">The sequence shown here is derived from an EMBL/GenBank/DDBJ whole genome shotgun (WGS) entry which is preliminary data.</text>
</comment>
<organism evidence="1 2">
    <name type="scientific">Candidatus Enterocloster excrementigallinarum</name>
    <dbReference type="NCBI Taxonomy" id="2838558"/>
    <lineage>
        <taxon>Bacteria</taxon>
        <taxon>Bacillati</taxon>
        <taxon>Bacillota</taxon>
        <taxon>Clostridia</taxon>
        <taxon>Lachnospirales</taxon>
        <taxon>Lachnospiraceae</taxon>
        <taxon>Enterocloster</taxon>
    </lineage>
</organism>
<name>A0A9D2PWS9_9FIRM</name>
<sequence length="197" mass="22339">MAEGSWGPNRKAGRIVGVMGLGRKTGATHFTLWAASYLSGVRQRKTALMEWNNHGDLKRLEKAWFPAEKRGNVFQALGMDFYKRGEAGELARCLEAKYDEVLIDFGERVKETQNEWQRCDVRIATVSFSDWQLEAAGGMADLRRALGRGWVCLSVFGSEDARGEAQRRLGIPVIRIPFSEDPFHVDRRAMEWFEGVL</sequence>
<protein>
    <submittedName>
        <fullName evidence="1">Uncharacterized protein</fullName>
    </submittedName>
</protein>
<accession>A0A9D2PWS9</accession>
<dbReference type="AlphaFoldDB" id="A0A9D2PWS9"/>
<evidence type="ECO:0000313" key="1">
    <source>
        <dbReference type="EMBL" id="HJC67688.1"/>
    </source>
</evidence>
<proteinExistence type="predicted"/>
<dbReference type="Proteomes" id="UP000823863">
    <property type="component" value="Unassembled WGS sequence"/>
</dbReference>
<dbReference type="EMBL" id="DWWB01000078">
    <property type="protein sequence ID" value="HJC67688.1"/>
    <property type="molecule type" value="Genomic_DNA"/>
</dbReference>
<reference evidence="1" key="1">
    <citation type="journal article" date="2021" name="PeerJ">
        <title>Extensive microbial diversity within the chicken gut microbiome revealed by metagenomics and culture.</title>
        <authorList>
            <person name="Gilroy R."/>
            <person name="Ravi A."/>
            <person name="Getino M."/>
            <person name="Pursley I."/>
            <person name="Horton D.L."/>
            <person name="Alikhan N.F."/>
            <person name="Baker D."/>
            <person name="Gharbi K."/>
            <person name="Hall N."/>
            <person name="Watson M."/>
            <person name="Adriaenssens E.M."/>
            <person name="Foster-Nyarko E."/>
            <person name="Jarju S."/>
            <person name="Secka A."/>
            <person name="Antonio M."/>
            <person name="Oren A."/>
            <person name="Chaudhuri R.R."/>
            <person name="La Ragione R."/>
            <person name="Hildebrand F."/>
            <person name="Pallen M.J."/>
        </authorList>
    </citation>
    <scope>NUCLEOTIDE SEQUENCE</scope>
    <source>
        <strain evidence="1">CHK198-12963</strain>
    </source>
</reference>